<accession>A0A0R2A115</accession>
<feature type="transmembrane region" description="Helical" evidence="1">
    <location>
        <begin position="63"/>
        <end position="81"/>
    </location>
</feature>
<dbReference type="Pfam" id="PF00990">
    <property type="entry name" value="GGDEF"/>
    <property type="match status" value="1"/>
</dbReference>
<dbReference type="Gene3D" id="3.20.20.450">
    <property type="entry name" value="EAL domain"/>
    <property type="match status" value="1"/>
</dbReference>
<keyword evidence="1" id="KW-0812">Transmembrane</keyword>
<dbReference type="NCBIfam" id="TIGR00254">
    <property type="entry name" value="GGDEF"/>
    <property type="match status" value="1"/>
</dbReference>
<organism evidence="4 5">
    <name type="scientific">Paucilactobacillus vaccinostercus DSM 20634</name>
    <dbReference type="NCBI Taxonomy" id="1423813"/>
    <lineage>
        <taxon>Bacteria</taxon>
        <taxon>Bacillati</taxon>
        <taxon>Bacillota</taxon>
        <taxon>Bacilli</taxon>
        <taxon>Lactobacillales</taxon>
        <taxon>Lactobacillaceae</taxon>
        <taxon>Paucilactobacillus</taxon>
    </lineage>
</organism>
<dbReference type="PANTHER" id="PTHR33121:SF82">
    <property type="entry name" value="SIGNAL TRANSDUCTION PROTEIN CONTAINING A EAL DOMAIN"/>
    <property type="match status" value="1"/>
</dbReference>
<evidence type="ECO:0000259" key="3">
    <source>
        <dbReference type="PROSITE" id="PS50887"/>
    </source>
</evidence>
<feature type="transmembrane region" description="Helical" evidence="1">
    <location>
        <begin position="136"/>
        <end position="157"/>
    </location>
</feature>
<dbReference type="OrthoDB" id="2249567at2"/>
<feature type="transmembrane region" description="Helical" evidence="1">
    <location>
        <begin position="163"/>
        <end position="186"/>
    </location>
</feature>
<feature type="domain" description="GGDEF" evidence="3">
    <location>
        <begin position="232"/>
        <end position="368"/>
    </location>
</feature>
<dbReference type="RefSeq" id="WP_157061194.1">
    <property type="nucleotide sequence ID" value="NZ_AYYY01000062.1"/>
</dbReference>
<dbReference type="InterPro" id="IPR029787">
    <property type="entry name" value="Nucleotide_cyclase"/>
</dbReference>
<sequence length="598" mass="68676">MLISIFFISGFIRYYQSLYQYAFSDHSHPTYPIGARALLMIMSLGTAFILHFMGYMVHNDALMFHNIGLFLLVFPLLDAAINKLELLIRLAGAVSVWFMHHNMHFDRPQFVISLVLLAFGVILMRKYPRQIRDNIWASLALFAYIAVIFWALLPPYAEHPQDAIWITVQAVTMFLGMAWAASLLWIRQYTEDANNARMKQLANYDQLTNAKTYSLYQHDVTHMFNEARENNQPLTLVSLDIDHFKQINDHYGHLAGNAILISVASKLGDVLSKYGRNHQIYRTGGEEFNVVFYGQTPADIRPIIVECWDTIRKNKFTYQDFDVTITISLGVTAMRTTDHSIDDTYKRADDNLYLSKHAGRDTITIEGETMHNDAQHELVATYTFFTQAIMHVTDLDHTNRHRSELLLRMYDHEHDRWVLPELFDISVETQIDLMRKALANSPTRRLAINLTNAQFIDQSVALALTQFCNSEDGPDELTVEITDVPDMVTTRNITAIYRAGGIRIDIDDVGSDNSFELVQHLLPYVDGVKFAMQNLRHNNDEAMLQERIRFWADVAQEHGLTFILEGVENAAEVTFAHDTLGIDLFQGYYFDKPQLPSL</sequence>
<dbReference type="EMBL" id="AYYY01000062">
    <property type="protein sequence ID" value="KRM60653.1"/>
    <property type="molecule type" value="Genomic_DNA"/>
</dbReference>
<gene>
    <name evidence="4" type="ORF">FC26_GL000461</name>
</gene>
<protein>
    <submittedName>
        <fullName evidence="4">Signal transduction diguanylate cyclase</fullName>
    </submittedName>
</protein>
<dbReference type="InterPro" id="IPR035919">
    <property type="entry name" value="EAL_sf"/>
</dbReference>
<comment type="caution">
    <text evidence="4">The sequence shown here is derived from an EMBL/GenBank/DDBJ whole genome shotgun (WGS) entry which is preliminary data.</text>
</comment>
<keyword evidence="1" id="KW-1133">Transmembrane helix</keyword>
<feature type="transmembrane region" description="Helical" evidence="1">
    <location>
        <begin position="109"/>
        <end position="124"/>
    </location>
</feature>
<dbReference type="InterPro" id="IPR050706">
    <property type="entry name" value="Cyclic-di-GMP_PDE-like"/>
</dbReference>
<dbReference type="PROSITE" id="PS50883">
    <property type="entry name" value="EAL"/>
    <property type="match status" value="1"/>
</dbReference>
<evidence type="ECO:0000259" key="2">
    <source>
        <dbReference type="PROSITE" id="PS50883"/>
    </source>
</evidence>
<dbReference type="GO" id="GO:0071111">
    <property type="term" value="F:cyclic-guanylate-specific phosphodiesterase activity"/>
    <property type="evidence" value="ECO:0007669"/>
    <property type="project" value="InterPro"/>
</dbReference>
<dbReference type="Proteomes" id="UP000051733">
    <property type="component" value="Unassembled WGS sequence"/>
</dbReference>
<feature type="transmembrane region" description="Helical" evidence="1">
    <location>
        <begin position="37"/>
        <end position="57"/>
    </location>
</feature>
<dbReference type="InterPro" id="IPR000160">
    <property type="entry name" value="GGDEF_dom"/>
</dbReference>
<dbReference type="SMART" id="SM00052">
    <property type="entry name" value="EAL"/>
    <property type="match status" value="1"/>
</dbReference>
<keyword evidence="1" id="KW-0472">Membrane</keyword>
<keyword evidence="5" id="KW-1185">Reference proteome</keyword>
<dbReference type="AlphaFoldDB" id="A0A0R2A115"/>
<dbReference type="SUPFAM" id="SSF141868">
    <property type="entry name" value="EAL domain-like"/>
    <property type="match status" value="1"/>
</dbReference>
<evidence type="ECO:0000313" key="5">
    <source>
        <dbReference type="Proteomes" id="UP000051733"/>
    </source>
</evidence>
<dbReference type="SMART" id="SM00267">
    <property type="entry name" value="GGDEF"/>
    <property type="match status" value="1"/>
</dbReference>
<proteinExistence type="predicted"/>
<dbReference type="PROSITE" id="PS50887">
    <property type="entry name" value="GGDEF"/>
    <property type="match status" value="1"/>
</dbReference>
<dbReference type="PANTHER" id="PTHR33121">
    <property type="entry name" value="CYCLIC DI-GMP PHOSPHODIESTERASE PDEF"/>
    <property type="match status" value="1"/>
</dbReference>
<dbReference type="SUPFAM" id="SSF55073">
    <property type="entry name" value="Nucleotide cyclase"/>
    <property type="match status" value="1"/>
</dbReference>
<evidence type="ECO:0000256" key="1">
    <source>
        <dbReference type="SAM" id="Phobius"/>
    </source>
</evidence>
<reference evidence="4 5" key="1">
    <citation type="journal article" date="2015" name="Genome Announc.">
        <title>Expanding the biotechnology potential of lactobacilli through comparative genomics of 213 strains and associated genera.</title>
        <authorList>
            <person name="Sun Z."/>
            <person name="Harris H.M."/>
            <person name="McCann A."/>
            <person name="Guo C."/>
            <person name="Argimon S."/>
            <person name="Zhang W."/>
            <person name="Yang X."/>
            <person name="Jeffery I.B."/>
            <person name="Cooney J.C."/>
            <person name="Kagawa T.F."/>
            <person name="Liu W."/>
            <person name="Song Y."/>
            <person name="Salvetti E."/>
            <person name="Wrobel A."/>
            <person name="Rasinkangas P."/>
            <person name="Parkhill J."/>
            <person name="Rea M.C."/>
            <person name="O'Sullivan O."/>
            <person name="Ritari J."/>
            <person name="Douillard F.P."/>
            <person name="Paul Ross R."/>
            <person name="Yang R."/>
            <person name="Briner A.E."/>
            <person name="Felis G.E."/>
            <person name="de Vos W.M."/>
            <person name="Barrangou R."/>
            <person name="Klaenhammer T.R."/>
            <person name="Caufield P.W."/>
            <person name="Cui Y."/>
            <person name="Zhang H."/>
            <person name="O'Toole P.W."/>
        </authorList>
    </citation>
    <scope>NUCLEOTIDE SEQUENCE [LARGE SCALE GENOMIC DNA]</scope>
    <source>
        <strain evidence="4 5">DSM 20634</strain>
    </source>
</reference>
<dbReference type="InterPro" id="IPR001633">
    <property type="entry name" value="EAL_dom"/>
</dbReference>
<dbReference type="STRING" id="1423813.FC26_GL000461"/>
<dbReference type="InterPro" id="IPR043128">
    <property type="entry name" value="Rev_trsase/Diguanyl_cyclase"/>
</dbReference>
<feature type="domain" description="EAL" evidence="2">
    <location>
        <begin position="362"/>
        <end position="598"/>
    </location>
</feature>
<dbReference type="CDD" id="cd01949">
    <property type="entry name" value="GGDEF"/>
    <property type="match status" value="1"/>
</dbReference>
<dbReference type="Pfam" id="PF00563">
    <property type="entry name" value="EAL"/>
    <property type="match status" value="1"/>
</dbReference>
<evidence type="ECO:0000313" key="4">
    <source>
        <dbReference type="EMBL" id="KRM60653.1"/>
    </source>
</evidence>
<name>A0A0R2A115_9LACO</name>
<dbReference type="Gene3D" id="3.30.70.270">
    <property type="match status" value="1"/>
</dbReference>
<dbReference type="PATRIC" id="fig|1423813.3.peg.469"/>